<dbReference type="Proteomes" id="UP000094285">
    <property type="component" value="Unassembled WGS sequence"/>
</dbReference>
<evidence type="ECO:0000256" key="2">
    <source>
        <dbReference type="ARBA" id="ARBA00007244"/>
    </source>
</evidence>
<keyword evidence="5" id="KW-0874">Quinone</keyword>
<comment type="cofactor">
    <cofactor evidence="13">
        <name>heme</name>
        <dbReference type="ChEBI" id="CHEBI:30413"/>
    </cofactor>
    <text evidence="13">The heme is bound between the two transmembrane subunits.</text>
</comment>
<evidence type="ECO:0000256" key="13">
    <source>
        <dbReference type="PIRSR" id="PIRSR000178-1"/>
    </source>
</evidence>
<gene>
    <name evidence="15" type="ORF">CANTADRAFT_27173</name>
</gene>
<dbReference type="PANTHER" id="PTHR10978">
    <property type="entry name" value="SUCCINATE DEHYDROGENASE CYTOCHROME B560 SUBUNIT"/>
    <property type="match status" value="1"/>
</dbReference>
<evidence type="ECO:0000256" key="14">
    <source>
        <dbReference type="SAM" id="Phobius"/>
    </source>
</evidence>
<dbReference type="GO" id="GO:0005743">
    <property type="term" value="C:mitochondrial inner membrane"/>
    <property type="evidence" value="ECO:0007669"/>
    <property type="project" value="UniProtKB-SubCell"/>
</dbReference>
<evidence type="ECO:0000256" key="1">
    <source>
        <dbReference type="ARBA" id="ARBA00004448"/>
    </source>
</evidence>
<dbReference type="GeneID" id="30982160"/>
<dbReference type="FunFam" id="1.20.1300.10:FF:000008">
    <property type="entry name" value="Succinate dehydrogenase cytochrome b560 subunit"/>
    <property type="match status" value="1"/>
</dbReference>
<dbReference type="GO" id="GO:0006099">
    <property type="term" value="P:tricarboxylic acid cycle"/>
    <property type="evidence" value="ECO:0007669"/>
    <property type="project" value="InterPro"/>
</dbReference>
<evidence type="ECO:0000256" key="11">
    <source>
        <dbReference type="ARBA" id="ARBA00023128"/>
    </source>
</evidence>
<evidence type="ECO:0000313" key="15">
    <source>
        <dbReference type="EMBL" id="ODV77285.1"/>
    </source>
</evidence>
<dbReference type="PROSITE" id="PS01000">
    <property type="entry name" value="SDH_CYT_1"/>
    <property type="match status" value="1"/>
</dbReference>
<dbReference type="SUPFAM" id="SSF81343">
    <property type="entry name" value="Fumarate reductase respiratory complex transmembrane subunits"/>
    <property type="match status" value="1"/>
</dbReference>
<keyword evidence="3 13" id="KW-0349">Heme</keyword>
<dbReference type="NCBIfam" id="TIGR02970">
    <property type="entry name" value="succ_dehyd_cytB"/>
    <property type="match status" value="1"/>
</dbReference>
<evidence type="ECO:0000256" key="7">
    <source>
        <dbReference type="ARBA" id="ARBA00022792"/>
    </source>
</evidence>
<feature type="binding site" description="axial binding residue" evidence="13">
    <location>
        <position position="107"/>
    </location>
    <ligand>
        <name>heme</name>
        <dbReference type="ChEBI" id="CHEBI:30413"/>
        <note>ligand shared with second transmembrane subunit</note>
    </ligand>
    <ligandPart>
        <name>Fe</name>
        <dbReference type="ChEBI" id="CHEBI:18248"/>
    </ligandPart>
</feature>
<keyword evidence="10 13" id="KW-0408">Iron</keyword>
<feature type="transmembrane region" description="Helical" evidence="14">
    <location>
        <begin position="80"/>
        <end position="106"/>
    </location>
</feature>
<dbReference type="AlphaFoldDB" id="A0A1E4SCR1"/>
<keyword evidence="8" id="KW-0809">Transit peptide</keyword>
<keyword evidence="12 14" id="KW-0472">Membrane</keyword>
<evidence type="ECO:0000256" key="8">
    <source>
        <dbReference type="ARBA" id="ARBA00022946"/>
    </source>
</evidence>
<dbReference type="PROSITE" id="PS01001">
    <property type="entry name" value="SDH_CYT_2"/>
    <property type="match status" value="1"/>
</dbReference>
<dbReference type="GO" id="GO:0046872">
    <property type="term" value="F:metal ion binding"/>
    <property type="evidence" value="ECO:0007669"/>
    <property type="project" value="UniProtKB-KW"/>
</dbReference>
<evidence type="ECO:0000256" key="6">
    <source>
        <dbReference type="ARBA" id="ARBA00022723"/>
    </source>
</evidence>
<dbReference type="InterPro" id="IPR034804">
    <property type="entry name" value="SQR/QFR_C/D"/>
</dbReference>
<evidence type="ECO:0000256" key="5">
    <source>
        <dbReference type="ARBA" id="ARBA00022719"/>
    </source>
</evidence>
<comment type="similarity">
    <text evidence="2">Belongs to the cytochrome b560 family.</text>
</comment>
<dbReference type="InterPro" id="IPR000701">
    <property type="entry name" value="SuccDH_FuR_B_TM-su"/>
</dbReference>
<dbReference type="InterPro" id="IPR014314">
    <property type="entry name" value="Succ_DH_cytb556"/>
</dbReference>
<dbReference type="OrthoDB" id="588261at2759"/>
<dbReference type="PIRSF" id="PIRSF000178">
    <property type="entry name" value="SDH_cyt_b560"/>
    <property type="match status" value="1"/>
</dbReference>
<name>A0A1E4SCR1_9ASCO</name>
<evidence type="ECO:0000256" key="10">
    <source>
        <dbReference type="ARBA" id="ARBA00023004"/>
    </source>
</evidence>
<comment type="subcellular location">
    <subcellularLocation>
        <location evidence="1">Mitochondrion inner membrane</location>
        <topology evidence="1">Multi-pass membrane protein</topology>
    </subcellularLocation>
</comment>
<keyword evidence="9 14" id="KW-1133">Transmembrane helix</keyword>
<accession>A0A1E4SCR1</accession>
<keyword evidence="6 13" id="KW-0479">Metal-binding</keyword>
<dbReference type="EMBL" id="KV453915">
    <property type="protein sequence ID" value="ODV77285.1"/>
    <property type="molecule type" value="Genomic_DNA"/>
</dbReference>
<keyword evidence="4 14" id="KW-0812">Transmembrane</keyword>
<dbReference type="GO" id="GO:0006121">
    <property type="term" value="P:mitochondrial electron transport, succinate to ubiquinone"/>
    <property type="evidence" value="ECO:0007669"/>
    <property type="project" value="TreeGrafter"/>
</dbReference>
<dbReference type="STRING" id="984487.A0A1E4SCR1"/>
<dbReference type="GO" id="GO:0048038">
    <property type="term" value="F:quinone binding"/>
    <property type="evidence" value="ECO:0007669"/>
    <property type="project" value="UniProtKB-KW"/>
</dbReference>
<proteinExistence type="inferred from homology"/>
<reference evidence="16" key="1">
    <citation type="submission" date="2016-05" db="EMBL/GenBank/DDBJ databases">
        <title>Comparative genomics of biotechnologically important yeasts.</title>
        <authorList>
            <consortium name="DOE Joint Genome Institute"/>
            <person name="Riley R."/>
            <person name="Haridas S."/>
            <person name="Wolfe K.H."/>
            <person name="Lopes M.R."/>
            <person name="Hittinger C.T."/>
            <person name="Goker M."/>
            <person name="Salamov A."/>
            <person name="Wisecaver J."/>
            <person name="Long T.M."/>
            <person name="Aerts A.L."/>
            <person name="Barry K."/>
            <person name="Choi C."/>
            <person name="Clum A."/>
            <person name="Coughlan A.Y."/>
            <person name="Deshpande S."/>
            <person name="Douglass A.P."/>
            <person name="Hanson S.J."/>
            <person name="Klenk H.-P."/>
            <person name="Labutti K."/>
            <person name="Lapidus A."/>
            <person name="Lindquist E."/>
            <person name="Lipzen A."/>
            <person name="Meier-Kolthoff J.P."/>
            <person name="Ohm R.A."/>
            <person name="Otillar R.P."/>
            <person name="Pangilinan J."/>
            <person name="Peng Y."/>
            <person name="Rokas A."/>
            <person name="Rosa C.A."/>
            <person name="Scheuner C."/>
            <person name="Sibirny A.A."/>
            <person name="Slot J.C."/>
            <person name="Stielow J.B."/>
            <person name="Sun H."/>
            <person name="Kurtzman C.P."/>
            <person name="Blackwell M."/>
            <person name="Grigoriev I.V."/>
            <person name="Jeffries T.W."/>
        </authorList>
    </citation>
    <scope>NUCLEOTIDE SEQUENCE [LARGE SCALE GENOMIC DNA]</scope>
    <source>
        <strain evidence="16">NRRL Y-17324</strain>
    </source>
</reference>
<dbReference type="InterPro" id="IPR018495">
    <property type="entry name" value="Succ_DH_cyt_bsu_CS"/>
</dbReference>
<keyword evidence="11" id="KW-0496">Mitochondrion</keyword>
<sequence>MSIRGVASVKASHDQEQEILVAQRKNRPLSPDLTIYKPQLTWVLSGLHRVTGVAMAGGFYALTCGYAASSIFGLGLDSAALVSAFTALPLGVQFLAKAVMSYPFVFHSFNGIRHLVWDTGRELTLKGVYRTGYVVLGLTATLGSYLIFY</sequence>
<dbReference type="Pfam" id="PF01127">
    <property type="entry name" value="Sdh_cyt"/>
    <property type="match status" value="1"/>
</dbReference>
<evidence type="ECO:0000256" key="3">
    <source>
        <dbReference type="ARBA" id="ARBA00022617"/>
    </source>
</evidence>
<dbReference type="RefSeq" id="XP_020062407.1">
    <property type="nucleotide sequence ID" value="XM_020208023.1"/>
</dbReference>
<evidence type="ECO:0000256" key="4">
    <source>
        <dbReference type="ARBA" id="ARBA00022692"/>
    </source>
</evidence>
<evidence type="ECO:0000313" key="16">
    <source>
        <dbReference type="Proteomes" id="UP000094285"/>
    </source>
</evidence>
<evidence type="ECO:0000256" key="9">
    <source>
        <dbReference type="ARBA" id="ARBA00022989"/>
    </source>
</evidence>
<keyword evidence="7" id="KW-0999">Mitochondrion inner membrane</keyword>
<protein>
    <submittedName>
        <fullName evidence="15">Cytochrome b560 subunit of succinate dehydrogenase</fullName>
    </submittedName>
</protein>
<dbReference type="GO" id="GO:0009055">
    <property type="term" value="F:electron transfer activity"/>
    <property type="evidence" value="ECO:0007669"/>
    <property type="project" value="InterPro"/>
</dbReference>
<keyword evidence="16" id="KW-1185">Reference proteome</keyword>
<feature type="transmembrane region" description="Helical" evidence="14">
    <location>
        <begin position="53"/>
        <end position="74"/>
    </location>
</feature>
<dbReference type="Gene3D" id="1.20.1300.10">
    <property type="entry name" value="Fumarate reductase/succinate dehydrogenase, transmembrane subunit"/>
    <property type="match status" value="1"/>
</dbReference>
<organism evidence="15 16">
    <name type="scientific">Suhomyces tanzawaensis NRRL Y-17324</name>
    <dbReference type="NCBI Taxonomy" id="984487"/>
    <lineage>
        <taxon>Eukaryota</taxon>
        <taxon>Fungi</taxon>
        <taxon>Dikarya</taxon>
        <taxon>Ascomycota</taxon>
        <taxon>Saccharomycotina</taxon>
        <taxon>Pichiomycetes</taxon>
        <taxon>Debaryomycetaceae</taxon>
        <taxon>Suhomyces</taxon>
    </lineage>
</organism>
<dbReference type="CDD" id="cd03499">
    <property type="entry name" value="SQR_TypeC_SdhC"/>
    <property type="match status" value="1"/>
</dbReference>
<dbReference type="PANTHER" id="PTHR10978:SF5">
    <property type="entry name" value="SUCCINATE DEHYDROGENASE CYTOCHROME B560 SUBUNIT, MITOCHONDRIAL"/>
    <property type="match status" value="1"/>
</dbReference>
<feature type="transmembrane region" description="Helical" evidence="14">
    <location>
        <begin position="127"/>
        <end position="148"/>
    </location>
</feature>
<evidence type="ECO:0000256" key="12">
    <source>
        <dbReference type="ARBA" id="ARBA00023136"/>
    </source>
</evidence>